<dbReference type="Proteomes" id="UP001304461">
    <property type="component" value="Unassembled WGS sequence"/>
</dbReference>
<sequence length="802" mass="86901">MAQVLLAGSLEPSDAPTLASALSQVEESLRVWASSAELFQSLLQQVFGVGAGVAADALRSELLAGGLGLQLERLDSTTLAGRRGAYTSDGADGGERIYINDAWLNTATTQEITAVLIEEIGHALDQRLHGLQDTPGDEGALFAALLLQQPLSEQQRLSIQTEDDHGTLQINGQTVLVEAAEAIGTGLSPNPNAGVIDIGPGEFQENNEDFTNEGTINNSGTLENYGTLFNNGPSFSSIAIVLNEGLIANSGTITNTSYGEIVNRGTFLNRSESFLTNDGGFINNSGTIDNSGTLLNNGFSFLFNGGLLENDKSIVNDGSLENANQLNNNNGGDIVNNNFLRNNGALNNDGLLEHIDGIFDNNGQISNNGTFNNSAFLDNSTFGEILNNGNIFNQGFIQNIGITRNDSYFYNGDAFVNFGYLSSLGQFRNLGTLDNNASVTIEGFFDNLGTLFNIGTFENNGQFFNDGPFLTDSTSILMGRGDFYGDFNIESGEFRANRGARIFDNFQVSGSGVFRIEDYSTSDSILTLFGSGSIDLEFATIDYGSIDSLTFGSYVLIDAENAGSIFIDLDQQNILLDALESSGREYNLFKFQDEDLVLEVTCLLAGTLIATPSGEQPIETLQPGDWVQTVNGPRAVRFLSRTSHNPVILWNLDELPIRINAGALGGGSPRRDLYVSSDHGILIEGHLVQASALVNDRTICRTTPEDWSPHRPITYYKLEFQEHELITAEGLLVESFVDNQARGAWDNHQHYLALYGEELPIREMPLPRIKYARQLSGMLRSHLQQLLAPATVALETPSLSRS</sequence>
<dbReference type="Pfam" id="PF13403">
    <property type="entry name" value="Hint_2"/>
    <property type="match status" value="1"/>
</dbReference>
<reference evidence="2 3" key="1">
    <citation type="submission" date="2023-12" db="EMBL/GenBank/DDBJ databases">
        <title>Baltic Sea Cyanobacteria.</title>
        <authorList>
            <person name="Delbaje E."/>
            <person name="Fewer D.P."/>
            <person name="Shishido T.K."/>
        </authorList>
    </citation>
    <scope>NUCLEOTIDE SEQUENCE [LARGE SCALE GENOMIC DNA]</scope>
    <source>
        <strain evidence="2 3">UHCC 0139</strain>
    </source>
</reference>
<dbReference type="Gene3D" id="2.170.16.10">
    <property type="entry name" value="Hedgehog/Intein (Hint) domain"/>
    <property type="match status" value="1"/>
</dbReference>
<name>A0ABU5RWX1_9CYAN</name>
<comment type="caution">
    <text evidence="2">The sequence shown here is derived from an EMBL/GenBank/DDBJ whole genome shotgun (WGS) entry which is preliminary data.</text>
</comment>
<evidence type="ECO:0000259" key="1">
    <source>
        <dbReference type="Pfam" id="PF13403"/>
    </source>
</evidence>
<keyword evidence="3" id="KW-1185">Reference proteome</keyword>
<dbReference type="EMBL" id="JAYGHX010000009">
    <property type="protein sequence ID" value="MEA5392273.1"/>
    <property type="molecule type" value="Genomic_DNA"/>
</dbReference>
<dbReference type="InterPro" id="IPR028992">
    <property type="entry name" value="Hedgehog/Intein_dom"/>
</dbReference>
<organism evidence="2 3">
    <name type="scientific">Cyanobium gracile UHCC 0139</name>
    <dbReference type="NCBI Taxonomy" id="3110308"/>
    <lineage>
        <taxon>Bacteria</taxon>
        <taxon>Bacillati</taxon>
        <taxon>Cyanobacteriota</taxon>
        <taxon>Cyanophyceae</taxon>
        <taxon>Synechococcales</taxon>
        <taxon>Prochlorococcaceae</taxon>
        <taxon>Cyanobium</taxon>
    </lineage>
</organism>
<evidence type="ECO:0000313" key="2">
    <source>
        <dbReference type="EMBL" id="MEA5392273.1"/>
    </source>
</evidence>
<proteinExistence type="predicted"/>
<accession>A0ABU5RWX1</accession>
<feature type="domain" description="Hedgehog/Intein (Hint)" evidence="1">
    <location>
        <begin position="601"/>
        <end position="738"/>
    </location>
</feature>
<dbReference type="InterPro" id="IPR036844">
    <property type="entry name" value="Hint_dom_sf"/>
</dbReference>
<evidence type="ECO:0000313" key="3">
    <source>
        <dbReference type="Proteomes" id="UP001304461"/>
    </source>
</evidence>
<gene>
    <name evidence="2" type="ORF">VB738_13505</name>
</gene>
<protein>
    <submittedName>
        <fullName evidence="2">Hint domain-containing protein</fullName>
    </submittedName>
</protein>
<dbReference type="RefSeq" id="WP_323306230.1">
    <property type="nucleotide sequence ID" value="NZ_JAYGHX010000009.1"/>
</dbReference>
<dbReference type="SUPFAM" id="SSF51294">
    <property type="entry name" value="Hedgehog/intein (Hint) domain"/>
    <property type="match status" value="1"/>
</dbReference>